<reference evidence="3" key="2">
    <citation type="journal article" date="2022" name="Res Sq">
        <title>Comparative Genomics Reveals Insights into the Divergent Evolution of Astigmatic Mites and Household Pest Adaptations.</title>
        <authorList>
            <person name="Xiong Q."/>
            <person name="Wan A.T.-Y."/>
            <person name="Liu X.-Y."/>
            <person name="Fung C.S.-H."/>
            <person name="Xiao X."/>
            <person name="Malainual N."/>
            <person name="Hou J."/>
            <person name="Wang L."/>
            <person name="Wang M."/>
            <person name="Yang K."/>
            <person name="Cui Y."/>
            <person name="Leung E."/>
            <person name="Nong W."/>
            <person name="Shin S.-K."/>
            <person name="Au S."/>
            <person name="Jeong K.Y."/>
            <person name="Chew F.T."/>
            <person name="Hui J."/>
            <person name="Leung T.F."/>
            <person name="Tungtrongchitr A."/>
            <person name="Zhong N."/>
            <person name="Liu Z."/>
            <person name="Tsui S."/>
        </authorList>
    </citation>
    <scope>NUCLEOTIDE SEQUENCE</scope>
    <source>
        <strain evidence="3">Derf</strain>
        <tissue evidence="3">Whole organism</tissue>
    </source>
</reference>
<name>A0A922HNQ2_DERFA</name>
<evidence type="ECO:0000259" key="2">
    <source>
        <dbReference type="PROSITE" id="PS50112"/>
    </source>
</evidence>
<protein>
    <recommendedName>
        <fullName evidence="2">PAS domain-containing protein</fullName>
    </recommendedName>
</protein>
<reference evidence="3" key="1">
    <citation type="submission" date="2013-05" db="EMBL/GenBank/DDBJ databases">
        <authorList>
            <person name="Yim A.K.Y."/>
            <person name="Chan T.F."/>
            <person name="Ji K.M."/>
            <person name="Liu X.Y."/>
            <person name="Zhou J.W."/>
            <person name="Li R.Q."/>
            <person name="Yang K.Y."/>
            <person name="Li J."/>
            <person name="Li M."/>
            <person name="Law P.T.W."/>
            <person name="Wu Y.L."/>
            <person name="Cai Z.L."/>
            <person name="Qin H."/>
            <person name="Bao Y."/>
            <person name="Leung R.K.K."/>
            <person name="Ng P.K.S."/>
            <person name="Zou J."/>
            <person name="Zhong X.J."/>
            <person name="Ran P.X."/>
            <person name="Zhong N.S."/>
            <person name="Liu Z.G."/>
            <person name="Tsui S.K.W."/>
        </authorList>
    </citation>
    <scope>NUCLEOTIDE SEQUENCE</scope>
    <source>
        <strain evidence="3">Derf</strain>
        <tissue evidence="3">Whole organism</tissue>
    </source>
</reference>
<dbReference type="InterPro" id="IPR000014">
    <property type="entry name" value="PAS"/>
</dbReference>
<dbReference type="AlphaFoldDB" id="A0A922HNQ2"/>
<evidence type="ECO:0000313" key="3">
    <source>
        <dbReference type="EMBL" id="KAH9497045.1"/>
    </source>
</evidence>
<sequence>MYVNDAINEIIGLNDDDMIGSGSSFFEVVPHLIEFKPKDLGHLRSFEIKFDNSKRHYHHHHHHHRSRCRLFGDDFDDHQQEQNDITLITKWLINIFDQHSNHHYHQDDHDDQFGHKLMEFYSYESSLDVSMAKHQYPSASSSSSWSSTSTNKDTMKMKG</sequence>
<dbReference type="PROSITE" id="PS50112">
    <property type="entry name" value="PAS"/>
    <property type="match status" value="1"/>
</dbReference>
<feature type="domain" description="PAS" evidence="2">
    <location>
        <begin position="1"/>
        <end position="29"/>
    </location>
</feature>
<evidence type="ECO:0000313" key="4">
    <source>
        <dbReference type="Proteomes" id="UP000790347"/>
    </source>
</evidence>
<accession>A0A922HNQ2</accession>
<evidence type="ECO:0000256" key="1">
    <source>
        <dbReference type="SAM" id="MobiDB-lite"/>
    </source>
</evidence>
<dbReference type="Proteomes" id="UP000790347">
    <property type="component" value="Unassembled WGS sequence"/>
</dbReference>
<feature type="region of interest" description="Disordered" evidence="1">
    <location>
        <begin position="137"/>
        <end position="159"/>
    </location>
</feature>
<feature type="compositionally biased region" description="Low complexity" evidence="1">
    <location>
        <begin position="138"/>
        <end position="150"/>
    </location>
</feature>
<organism evidence="3 4">
    <name type="scientific">Dermatophagoides farinae</name>
    <name type="common">American house dust mite</name>
    <dbReference type="NCBI Taxonomy" id="6954"/>
    <lineage>
        <taxon>Eukaryota</taxon>
        <taxon>Metazoa</taxon>
        <taxon>Ecdysozoa</taxon>
        <taxon>Arthropoda</taxon>
        <taxon>Chelicerata</taxon>
        <taxon>Arachnida</taxon>
        <taxon>Acari</taxon>
        <taxon>Acariformes</taxon>
        <taxon>Sarcoptiformes</taxon>
        <taxon>Astigmata</taxon>
        <taxon>Psoroptidia</taxon>
        <taxon>Analgoidea</taxon>
        <taxon>Pyroglyphidae</taxon>
        <taxon>Dermatophagoidinae</taxon>
        <taxon>Dermatophagoides</taxon>
    </lineage>
</organism>
<comment type="caution">
    <text evidence="3">The sequence shown here is derived from an EMBL/GenBank/DDBJ whole genome shotgun (WGS) entry which is preliminary data.</text>
</comment>
<dbReference type="EMBL" id="ASGP02000007">
    <property type="protein sequence ID" value="KAH9497045.1"/>
    <property type="molecule type" value="Genomic_DNA"/>
</dbReference>
<proteinExistence type="predicted"/>
<keyword evidence="4" id="KW-1185">Reference proteome</keyword>
<gene>
    <name evidence="3" type="ORF">DERF_013058</name>
</gene>